<dbReference type="EMBL" id="JAIMJC010000004">
    <property type="protein sequence ID" value="KAH0526797.1"/>
    <property type="molecule type" value="Genomic_DNA"/>
</dbReference>
<evidence type="ECO:0000256" key="1">
    <source>
        <dbReference type="SAM" id="MobiDB-lite"/>
    </source>
</evidence>
<evidence type="ECO:0000313" key="3">
    <source>
        <dbReference type="EMBL" id="KAH0526797.1"/>
    </source>
</evidence>
<accession>A0A9P8HL13</accession>
<reference evidence="3 4" key="1">
    <citation type="submission" date="2021-08" db="EMBL/GenBank/DDBJ databases">
        <title>The highly contiguous genome resource for Trichoderma semiorbis FJ059, a fungal antagonistic to plant pathogens.</title>
        <authorList>
            <person name="Liu T."/>
        </authorList>
    </citation>
    <scope>NUCLEOTIDE SEQUENCE [LARGE SCALE GENOMIC DNA]</scope>
    <source>
        <strain evidence="3 4">FJ059</strain>
    </source>
</reference>
<keyword evidence="4" id="KW-1185">Reference proteome</keyword>
<dbReference type="PANTHER" id="PTHR38788">
    <property type="entry name" value="CLR5 DOMAIN-CONTAINING PROTEIN"/>
    <property type="match status" value="1"/>
</dbReference>
<evidence type="ECO:0000259" key="2">
    <source>
        <dbReference type="Pfam" id="PF14420"/>
    </source>
</evidence>
<gene>
    <name evidence="3" type="ORF">TsFJ059_010078</name>
</gene>
<evidence type="ECO:0000313" key="4">
    <source>
        <dbReference type="Proteomes" id="UP000826573"/>
    </source>
</evidence>
<dbReference type="Pfam" id="PF14420">
    <property type="entry name" value="Clr5"/>
    <property type="match status" value="1"/>
</dbReference>
<feature type="region of interest" description="Disordered" evidence="1">
    <location>
        <begin position="190"/>
        <end position="214"/>
    </location>
</feature>
<dbReference type="PANTHER" id="PTHR38788:SF3">
    <property type="entry name" value="CLR5 DOMAIN-CONTAINING PROTEIN"/>
    <property type="match status" value="1"/>
</dbReference>
<dbReference type="AlphaFoldDB" id="A0A9P8HL13"/>
<sequence length="731" mass="81660">MLLGSLFVSLSCHQDINASLLPVLSRRHASSSQILKSSTLDASTLPVIHHPPPSIILPTMMAWQPPGHIHHNFDNDLDSYNLNAIASQTSGDTGLGGTGLVTTQRFAEDDPMMSFTNAQYPTFDNEHLAPNDWAPPPHPAHQAEMAGSLNGVGGLFDSQPPGDTAYASVDAFAVAAEGGRDAPAHTLANANATADGQPPSQRRPRARPPSPQEWEQHRPAIYSFYMEQNFTLATTMQLMQAEYQFQATEKMYKDKFKQWNWSKKLPRVIVGRMLNIAYRRLPKLTVFWRNDRWWSMEEIQKRQSRRSAQGDSSLQEDSSIPDDFTYGTPPSSGIVDTESVLENSHGTDGDVEMADAATADITEDLPNFLAEGRCRTNSTPEALYSRAQEAVKVAEAGTCNHEEAESALKDAFSYFRHHFSPTHSKTVETGYFLVSFYVKLGRVNDAHCILDWMTKEHCADAKSYDGTIAYVLSTIATLRRTGRDKEANLLTIRLLEYRQTSKADHFLLRNCSSLCVGSNEMIENLLASSEPGKLAAMPKILERLSTDSNNHVFLQDLLPLYIQKCDQLTLETQAIHSRCIFAAVLAKNASFEKAIDTLKEAEQLLSMFLKKNIRSQRTLELSTLKLARRLAFTFGDANDPDACVRVLNTLFEHMNLGKDNDVHNGYGSLVCSFLKSTASQLHKKGFCEHGRAWINQAVITSQDLFGDDHECTKRIREVMLTCECETFFFDE</sequence>
<proteinExistence type="predicted"/>
<feature type="domain" description="Clr5" evidence="2">
    <location>
        <begin position="210"/>
        <end position="263"/>
    </location>
</feature>
<feature type="compositionally biased region" description="Polar residues" evidence="1">
    <location>
        <begin position="306"/>
        <end position="318"/>
    </location>
</feature>
<comment type="caution">
    <text evidence="3">The sequence shown here is derived from an EMBL/GenBank/DDBJ whole genome shotgun (WGS) entry which is preliminary data.</text>
</comment>
<organism evidence="3 4">
    <name type="scientific">Trichoderma semiorbis</name>
    <dbReference type="NCBI Taxonomy" id="1491008"/>
    <lineage>
        <taxon>Eukaryota</taxon>
        <taxon>Fungi</taxon>
        <taxon>Dikarya</taxon>
        <taxon>Ascomycota</taxon>
        <taxon>Pezizomycotina</taxon>
        <taxon>Sordariomycetes</taxon>
        <taxon>Hypocreomycetidae</taxon>
        <taxon>Hypocreales</taxon>
        <taxon>Hypocreaceae</taxon>
        <taxon>Trichoderma</taxon>
    </lineage>
</organism>
<protein>
    <recommendedName>
        <fullName evidence="2">Clr5 domain-containing protein</fullName>
    </recommendedName>
</protein>
<feature type="region of interest" description="Disordered" evidence="1">
    <location>
        <begin position="300"/>
        <end position="349"/>
    </location>
</feature>
<dbReference type="InterPro" id="IPR025676">
    <property type="entry name" value="Clr5_dom"/>
</dbReference>
<name>A0A9P8HL13_9HYPO</name>
<dbReference type="Proteomes" id="UP000826573">
    <property type="component" value="Unassembled WGS sequence"/>
</dbReference>